<organism evidence="2 3">
    <name type="scientific">Sagittula stellata (strain ATCC 700073 / DSM 11524 / E-37)</name>
    <dbReference type="NCBI Taxonomy" id="388399"/>
    <lineage>
        <taxon>Bacteria</taxon>
        <taxon>Pseudomonadati</taxon>
        <taxon>Pseudomonadota</taxon>
        <taxon>Alphaproteobacteria</taxon>
        <taxon>Rhodobacterales</taxon>
        <taxon>Roseobacteraceae</taxon>
        <taxon>Sagittula</taxon>
    </lineage>
</organism>
<sequence length="177" mass="18568">MCRNIGLAAALLVLGAVPAIAQEPVALTATPCRPMAQVDWTAPPPAQFGIALGCLEQEDYGGAIRFHAVAAAMMFFDAMRVGDPAARSVHAEVAKAFGDQAGEQAMSAQSAFLRTMDKAAFSAEVCKLFEEKGPPQHAVTYMEGRGEAGVDILRPGFDPAAAWTEVSALMMRCLPGG</sequence>
<dbReference type="Proteomes" id="UP000005713">
    <property type="component" value="Unassembled WGS sequence"/>
</dbReference>
<dbReference type="AlphaFoldDB" id="A3K1C2"/>
<reference evidence="2 3" key="1">
    <citation type="submission" date="2006-06" db="EMBL/GenBank/DDBJ databases">
        <authorList>
            <person name="Moran M.A."/>
            <person name="Ferriera S."/>
            <person name="Johnson J."/>
            <person name="Kravitz S."/>
            <person name="Beeson K."/>
            <person name="Sutton G."/>
            <person name="Rogers Y.-H."/>
            <person name="Friedman R."/>
            <person name="Frazier M."/>
            <person name="Venter J.C."/>
        </authorList>
    </citation>
    <scope>NUCLEOTIDE SEQUENCE [LARGE SCALE GENOMIC DNA]</scope>
    <source>
        <strain evidence="2 3">E-37</strain>
    </source>
</reference>
<name>A3K1C2_SAGS3</name>
<feature type="chain" id="PRO_5002654792" description="Lipoprotein" evidence="1">
    <location>
        <begin position="22"/>
        <end position="177"/>
    </location>
</feature>
<accession>A3K1C2</accession>
<feature type="signal peptide" evidence="1">
    <location>
        <begin position="1"/>
        <end position="21"/>
    </location>
</feature>
<evidence type="ECO:0008006" key="4">
    <source>
        <dbReference type="Google" id="ProtNLM"/>
    </source>
</evidence>
<gene>
    <name evidence="2" type="ORF">SSE37_03710</name>
</gene>
<keyword evidence="3" id="KW-1185">Reference proteome</keyword>
<evidence type="ECO:0000313" key="3">
    <source>
        <dbReference type="Proteomes" id="UP000005713"/>
    </source>
</evidence>
<dbReference type="RefSeq" id="WP_005857459.1">
    <property type="nucleotide sequence ID" value="NZ_AAYA01000004.1"/>
</dbReference>
<comment type="caution">
    <text evidence="2">The sequence shown here is derived from an EMBL/GenBank/DDBJ whole genome shotgun (WGS) entry which is preliminary data.</text>
</comment>
<keyword evidence="1" id="KW-0732">Signal</keyword>
<proteinExistence type="predicted"/>
<evidence type="ECO:0000313" key="2">
    <source>
        <dbReference type="EMBL" id="EBA08718.1"/>
    </source>
</evidence>
<protein>
    <recommendedName>
        <fullName evidence="4">Lipoprotein</fullName>
    </recommendedName>
</protein>
<dbReference type="OrthoDB" id="5339269at2"/>
<evidence type="ECO:0000256" key="1">
    <source>
        <dbReference type="SAM" id="SignalP"/>
    </source>
</evidence>
<dbReference type="EMBL" id="AAYA01000004">
    <property type="protein sequence ID" value="EBA08718.1"/>
    <property type="molecule type" value="Genomic_DNA"/>
</dbReference>